<comment type="caution">
    <text evidence="2">The sequence shown here is derived from an EMBL/GenBank/DDBJ whole genome shotgun (WGS) entry which is preliminary data.</text>
</comment>
<dbReference type="EMBL" id="JAZDWU010000009">
    <property type="protein sequence ID" value="KAK9991330.1"/>
    <property type="molecule type" value="Genomic_DNA"/>
</dbReference>
<dbReference type="AlphaFoldDB" id="A0AAW2C2N5"/>
<gene>
    <name evidence="2" type="ORF">SO802_026315</name>
</gene>
<reference evidence="2 3" key="1">
    <citation type="submission" date="2024-01" db="EMBL/GenBank/DDBJ databases">
        <title>A telomere-to-telomere, gap-free genome of sweet tea (Lithocarpus litseifolius).</title>
        <authorList>
            <person name="Zhou J."/>
        </authorList>
    </citation>
    <scope>NUCLEOTIDE SEQUENCE [LARGE SCALE GENOMIC DNA]</scope>
    <source>
        <strain evidence="2">Zhou-2022a</strain>
        <tissue evidence="2">Leaf</tissue>
    </source>
</reference>
<feature type="region of interest" description="Disordered" evidence="1">
    <location>
        <begin position="148"/>
        <end position="221"/>
    </location>
</feature>
<protein>
    <submittedName>
        <fullName evidence="2">Uncharacterized protein</fullName>
    </submittedName>
</protein>
<evidence type="ECO:0000313" key="3">
    <source>
        <dbReference type="Proteomes" id="UP001459277"/>
    </source>
</evidence>
<evidence type="ECO:0000313" key="2">
    <source>
        <dbReference type="EMBL" id="KAK9991330.1"/>
    </source>
</evidence>
<feature type="compositionally biased region" description="Polar residues" evidence="1">
    <location>
        <begin position="196"/>
        <end position="208"/>
    </location>
</feature>
<proteinExistence type="predicted"/>
<sequence length="221" mass="24226">MAIASITLPIELALVKGHEEIHVYVELPIDDPILIDEGEDFSEGVQPLAVEQGPMGYYSDDSDDNDHDGVEFYSFYDSDVMYANDQTFNNEDEPTEVDAKQVYVRRVGKESVIEEVNADVPIEVAASHMGSRRVGQMGASVMNSNYESEELHSLVESSSNDELGPKKKRAREPNKPTSKRAGIFKQCKASGKLGHNRTSCKSDGSDSSEAVIVSDGSDSRC</sequence>
<name>A0AAW2C2N5_9ROSI</name>
<keyword evidence="3" id="KW-1185">Reference proteome</keyword>
<organism evidence="2 3">
    <name type="scientific">Lithocarpus litseifolius</name>
    <dbReference type="NCBI Taxonomy" id="425828"/>
    <lineage>
        <taxon>Eukaryota</taxon>
        <taxon>Viridiplantae</taxon>
        <taxon>Streptophyta</taxon>
        <taxon>Embryophyta</taxon>
        <taxon>Tracheophyta</taxon>
        <taxon>Spermatophyta</taxon>
        <taxon>Magnoliopsida</taxon>
        <taxon>eudicotyledons</taxon>
        <taxon>Gunneridae</taxon>
        <taxon>Pentapetalae</taxon>
        <taxon>rosids</taxon>
        <taxon>fabids</taxon>
        <taxon>Fagales</taxon>
        <taxon>Fagaceae</taxon>
        <taxon>Lithocarpus</taxon>
    </lineage>
</organism>
<dbReference type="Proteomes" id="UP001459277">
    <property type="component" value="Unassembled WGS sequence"/>
</dbReference>
<accession>A0AAW2C2N5</accession>
<evidence type="ECO:0000256" key="1">
    <source>
        <dbReference type="SAM" id="MobiDB-lite"/>
    </source>
</evidence>